<dbReference type="PANTHER" id="PTHR32552">
    <property type="entry name" value="FERRICHROME IRON RECEPTOR-RELATED"/>
    <property type="match status" value="1"/>
</dbReference>
<dbReference type="SUPFAM" id="SSF56935">
    <property type="entry name" value="Porins"/>
    <property type="match status" value="1"/>
</dbReference>
<dbReference type="OrthoDB" id="7051185at2"/>
<keyword evidence="5" id="KW-0812">Transmembrane</keyword>
<evidence type="ECO:0000313" key="12">
    <source>
        <dbReference type="EMBL" id="PLW66766.1"/>
    </source>
</evidence>
<evidence type="ECO:0000256" key="10">
    <source>
        <dbReference type="ARBA" id="ARBA00023237"/>
    </source>
</evidence>
<accession>A0A2N5WX10</accession>
<dbReference type="PANTHER" id="PTHR32552:SF81">
    <property type="entry name" value="TONB-DEPENDENT OUTER MEMBRANE RECEPTOR"/>
    <property type="match status" value="1"/>
</dbReference>
<comment type="subcellular location">
    <subcellularLocation>
        <location evidence="1">Cell outer membrane</location>
        <topology evidence="1">Multi-pass membrane protein</topology>
    </subcellularLocation>
</comment>
<gene>
    <name evidence="12" type="ORF">C0039_20175</name>
</gene>
<keyword evidence="10" id="KW-0998">Cell outer membrane</keyword>
<evidence type="ECO:0000256" key="5">
    <source>
        <dbReference type="ARBA" id="ARBA00022692"/>
    </source>
</evidence>
<dbReference type="EMBL" id="PKUS01000049">
    <property type="protein sequence ID" value="PLW66766.1"/>
    <property type="molecule type" value="Genomic_DNA"/>
</dbReference>
<dbReference type="Pfam" id="PF00593">
    <property type="entry name" value="TonB_dep_Rec_b-barrel"/>
    <property type="match status" value="1"/>
</dbReference>
<dbReference type="Gene3D" id="2.40.170.20">
    <property type="entry name" value="TonB-dependent receptor, beta-barrel domain"/>
    <property type="match status" value="1"/>
</dbReference>
<keyword evidence="7" id="KW-0406">Ion transport</keyword>
<dbReference type="Proteomes" id="UP000235005">
    <property type="component" value="Unassembled WGS sequence"/>
</dbReference>
<evidence type="ECO:0000259" key="11">
    <source>
        <dbReference type="Pfam" id="PF00593"/>
    </source>
</evidence>
<keyword evidence="8" id="KW-0798">TonB box</keyword>
<dbReference type="GO" id="GO:0009279">
    <property type="term" value="C:cell outer membrane"/>
    <property type="evidence" value="ECO:0007669"/>
    <property type="project" value="UniProtKB-SubCell"/>
</dbReference>
<keyword evidence="13" id="KW-1185">Reference proteome</keyword>
<organism evidence="12 13">
    <name type="scientific">Pseudohalioglobus lutimaris</name>
    <dbReference type="NCBI Taxonomy" id="1737061"/>
    <lineage>
        <taxon>Bacteria</taxon>
        <taxon>Pseudomonadati</taxon>
        <taxon>Pseudomonadota</taxon>
        <taxon>Gammaproteobacteria</taxon>
        <taxon>Cellvibrionales</taxon>
        <taxon>Halieaceae</taxon>
        <taxon>Pseudohalioglobus</taxon>
    </lineage>
</organism>
<evidence type="ECO:0000256" key="6">
    <source>
        <dbReference type="ARBA" id="ARBA00023004"/>
    </source>
</evidence>
<evidence type="ECO:0000256" key="3">
    <source>
        <dbReference type="ARBA" id="ARBA00022452"/>
    </source>
</evidence>
<sequence>MDYLQVVQDFVRTLLGQVLPEYAGLPGFPDKAEFSDNEMDVGTLTIDWAIGDHTLTSITGYATYEYRDVCDCDFAALPLIQVDANEDYDQFSQEVRLTSPGGETFDYIVGFYYQESDLNYRSIEGFGSSLASPLLGAPAAFTPNLSRDYSMDQDQDMWAIFGSGTYSFTDSTRLTVGVRYFEETKKASHMLNKSFTGGWDYSGAAGLPAGTLTYGDTAAEYDRFLTEFAGTPLVAISEGIYAGLLGTFEHDIKNRERDEDDVTGTITLEHDIGEDAMLFATVATGTKGGGFDARFLKTNDNPFFEYDEEKATAYEIGIKSVLLDGMMTLNATAFYTTVDDFQVSIFDGATAFFVQNAAELESKGVELDIRWAATERLTLGFAGSYLEATYQDFENAPCWTISGSEPVDRGGCIDRGTANARRDASGDNINFAPELAANFNVDYRLPIGSSLEGRGTLNVNYSDGYATAGDLDPDYASLDDYTTVDLRLGLGSVDGMWDVALIGKNLTDEYTSGNNNDQPLVPGNGFSSTDRLRSYAVQATYRF</sequence>
<dbReference type="GO" id="GO:0006826">
    <property type="term" value="P:iron ion transport"/>
    <property type="evidence" value="ECO:0007669"/>
    <property type="project" value="UniProtKB-KW"/>
</dbReference>
<comment type="caution">
    <text evidence="12">The sequence shown here is derived from an EMBL/GenBank/DDBJ whole genome shotgun (WGS) entry which is preliminary data.</text>
</comment>
<evidence type="ECO:0000256" key="4">
    <source>
        <dbReference type="ARBA" id="ARBA00022496"/>
    </source>
</evidence>
<reference evidence="12 13" key="1">
    <citation type="submission" date="2018-01" db="EMBL/GenBank/DDBJ databases">
        <title>The draft genome sequence of Halioglobus lutimaris HF004.</title>
        <authorList>
            <person name="Du Z.-J."/>
            <person name="Shi M.-J."/>
        </authorList>
    </citation>
    <scope>NUCLEOTIDE SEQUENCE [LARGE SCALE GENOMIC DNA]</scope>
    <source>
        <strain evidence="12 13">HF004</strain>
    </source>
</reference>
<keyword evidence="6" id="KW-0408">Iron</keyword>
<dbReference type="InterPro" id="IPR000531">
    <property type="entry name" value="Beta-barrel_TonB"/>
</dbReference>
<evidence type="ECO:0000256" key="8">
    <source>
        <dbReference type="ARBA" id="ARBA00023077"/>
    </source>
</evidence>
<keyword evidence="2" id="KW-0813">Transport</keyword>
<evidence type="ECO:0000256" key="2">
    <source>
        <dbReference type="ARBA" id="ARBA00022448"/>
    </source>
</evidence>
<evidence type="ECO:0000256" key="7">
    <source>
        <dbReference type="ARBA" id="ARBA00023065"/>
    </source>
</evidence>
<feature type="domain" description="TonB-dependent receptor-like beta-barrel" evidence="11">
    <location>
        <begin position="29"/>
        <end position="506"/>
    </location>
</feature>
<proteinExistence type="predicted"/>
<evidence type="ECO:0000256" key="1">
    <source>
        <dbReference type="ARBA" id="ARBA00004571"/>
    </source>
</evidence>
<keyword evidence="9" id="KW-0472">Membrane</keyword>
<name>A0A2N5WX10_9GAMM</name>
<protein>
    <submittedName>
        <fullName evidence="12">TonB-dependent receptor</fullName>
    </submittedName>
</protein>
<keyword evidence="4" id="KW-0410">Iron transport</keyword>
<keyword evidence="3" id="KW-1134">Transmembrane beta strand</keyword>
<evidence type="ECO:0000313" key="13">
    <source>
        <dbReference type="Proteomes" id="UP000235005"/>
    </source>
</evidence>
<dbReference type="InterPro" id="IPR036942">
    <property type="entry name" value="Beta-barrel_TonB_sf"/>
</dbReference>
<keyword evidence="12" id="KW-0675">Receptor</keyword>
<evidence type="ECO:0000256" key="9">
    <source>
        <dbReference type="ARBA" id="ARBA00023136"/>
    </source>
</evidence>
<dbReference type="InterPro" id="IPR039426">
    <property type="entry name" value="TonB-dep_rcpt-like"/>
</dbReference>
<dbReference type="AlphaFoldDB" id="A0A2N5WX10"/>